<dbReference type="InterPro" id="IPR001173">
    <property type="entry name" value="Glyco_trans_2-like"/>
</dbReference>
<evidence type="ECO:0000256" key="7">
    <source>
        <dbReference type="ARBA" id="ARBA00022692"/>
    </source>
</evidence>
<dbReference type="RefSeq" id="WP_089370110.1">
    <property type="nucleotide sequence ID" value="NZ_BMEP01000002.1"/>
</dbReference>
<dbReference type="InterPro" id="IPR035518">
    <property type="entry name" value="DPG_synthase"/>
</dbReference>
<dbReference type="PANTHER" id="PTHR10859:SF91">
    <property type="entry name" value="DOLICHYL-PHOSPHATE BETA-GLUCOSYLTRANSFERASE"/>
    <property type="match status" value="1"/>
</dbReference>
<keyword evidence="9" id="KW-0735">Signal-anchor</keyword>
<keyword evidence="15" id="KW-1185">Reference proteome</keyword>
<reference evidence="14 15" key="1">
    <citation type="submission" date="2017-06" db="EMBL/GenBank/DDBJ databases">
        <authorList>
            <person name="Kim H.J."/>
            <person name="Triplett B.A."/>
        </authorList>
    </citation>
    <scope>NUCLEOTIDE SEQUENCE [LARGE SCALE GENOMIC DNA]</scope>
    <source>
        <strain evidence="14 15">DSM 25597</strain>
    </source>
</reference>
<gene>
    <name evidence="14" type="ORF">SAMN06265376_101796</name>
</gene>
<evidence type="ECO:0000256" key="9">
    <source>
        <dbReference type="ARBA" id="ARBA00022968"/>
    </source>
</evidence>
<evidence type="ECO:0000256" key="3">
    <source>
        <dbReference type="ARBA" id="ARBA00006739"/>
    </source>
</evidence>
<dbReference type="GO" id="GO:0006487">
    <property type="term" value="P:protein N-linked glycosylation"/>
    <property type="evidence" value="ECO:0007669"/>
    <property type="project" value="TreeGrafter"/>
</dbReference>
<dbReference type="CDD" id="cd04188">
    <property type="entry name" value="DPG_synthase"/>
    <property type="match status" value="1"/>
</dbReference>
<dbReference type="InterPro" id="IPR029044">
    <property type="entry name" value="Nucleotide-diphossugar_trans"/>
</dbReference>
<keyword evidence="7" id="KW-0812">Transmembrane</keyword>
<dbReference type="Gene3D" id="3.90.550.10">
    <property type="entry name" value="Spore Coat Polysaccharide Biosynthesis Protein SpsA, Chain A"/>
    <property type="match status" value="1"/>
</dbReference>
<comment type="catalytic activity">
    <reaction evidence="12">
        <text>a di-trans,poly-cis-dolichyl phosphate + UDP-alpha-D-glucose = a di-trans,poly-cis-dolichyl beta-D-glucosyl phosphate + UDP</text>
        <dbReference type="Rhea" id="RHEA:15401"/>
        <dbReference type="Rhea" id="RHEA-COMP:19498"/>
        <dbReference type="Rhea" id="RHEA-COMP:19502"/>
        <dbReference type="ChEBI" id="CHEBI:57525"/>
        <dbReference type="ChEBI" id="CHEBI:57683"/>
        <dbReference type="ChEBI" id="CHEBI:58223"/>
        <dbReference type="ChEBI" id="CHEBI:58885"/>
        <dbReference type="EC" id="2.4.1.117"/>
    </reaction>
    <physiologicalReaction direction="left-to-right" evidence="12">
        <dbReference type="Rhea" id="RHEA:15402"/>
    </physiologicalReaction>
</comment>
<feature type="domain" description="Glycosyltransferase 2-like" evidence="13">
    <location>
        <begin position="5"/>
        <end position="171"/>
    </location>
</feature>
<dbReference type="Proteomes" id="UP000198379">
    <property type="component" value="Unassembled WGS sequence"/>
</dbReference>
<evidence type="ECO:0000256" key="8">
    <source>
        <dbReference type="ARBA" id="ARBA00022824"/>
    </source>
</evidence>
<evidence type="ECO:0000256" key="11">
    <source>
        <dbReference type="ARBA" id="ARBA00023136"/>
    </source>
</evidence>
<comment type="pathway">
    <text evidence="2">Protein modification; protein glycosylation.</text>
</comment>
<accession>A0A238WAN6</accession>
<comment type="subcellular location">
    <subcellularLocation>
        <location evidence="1">Endoplasmic reticulum membrane</location>
        <topology evidence="1">Single-pass membrane protein</topology>
    </subcellularLocation>
</comment>
<evidence type="ECO:0000313" key="15">
    <source>
        <dbReference type="Proteomes" id="UP000198379"/>
    </source>
</evidence>
<sequence>MKTGIIIPCYNEEKRLNVDAFINFITTNEKYHLCFVNDGSKDNTLEVLESIQKNAPSSVSIVDIKKNSGKAAAVRYGSRYLFNRKDIDYIGFIDADLSTDFDDFKNLTETLHKNKELMLVYGSRGKGEGQIERNFMRCVFSKIVKSIVFFILGLPIEDTQCGAKVFRRNAIPVAYNNTFLTRWLFDVEIFLRLKKHFGSKEIMNKMYEQPLNRWVHVDDSKLGMKDAIQIPVKLLQIWVSYNVYSTFNVQENTPEIAPQVIVLQPENLPMAA</sequence>
<proteinExistence type="inferred from homology"/>
<keyword evidence="10" id="KW-1133">Transmembrane helix</keyword>
<dbReference type="AlphaFoldDB" id="A0A238WAN6"/>
<keyword evidence="5" id="KW-0328">Glycosyltransferase</keyword>
<evidence type="ECO:0000259" key="13">
    <source>
        <dbReference type="Pfam" id="PF00535"/>
    </source>
</evidence>
<keyword evidence="8" id="KW-0256">Endoplasmic reticulum</keyword>
<dbReference type="EMBL" id="FZNY01000001">
    <property type="protein sequence ID" value="SNR42769.1"/>
    <property type="molecule type" value="Genomic_DNA"/>
</dbReference>
<dbReference type="PANTHER" id="PTHR10859">
    <property type="entry name" value="GLYCOSYL TRANSFERASE"/>
    <property type="match status" value="1"/>
</dbReference>
<keyword evidence="11" id="KW-0472">Membrane</keyword>
<dbReference type="EC" id="2.4.1.117" evidence="4"/>
<comment type="similarity">
    <text evidence="3">Belongs to the glycosyltransferase 2 family.</text>
</comment>
<keyword evidence="6 14" id="KW-0808">Transferase</keyword>
<evidence type="ECO:0000256" key="10">
    <source>
        <dbReference type="ARBA" id="ARBA00022989"/>
    </source>
</evidence>
<dbReference type="SUPFAM" id="SSF53448">
    <property type="entry name" value="Nucleotide-diphospho-sugar transferases"/>
    <property type="match status" value="1"/>
</dbReference>
<evidence type="ECO:0000256" key="6">
    <source>
        <dbReference type="ARBA" id="ARBA00022679"/>
    </source>
</evidence>
<evidence type="ECO:0000256" key="1">
    <source>
        <dbReference type="ARBA" id="ARBA00004389"/>
    </source>
</evidence>
<evidence type="ECO:0000256" key="5">
    <source>
        <dbReference type="ARBA" id="ARBA00022676"/>
    </source>
</evidence>
<protein>
    <recommendedName>
        <fullName evidence="4">dolichyl-phosphate beta-glucosyltransferase</fullName>
        <ecNumber evidence="4">2.4.1.117</ecNumber>
    </recommendedName>
</protein>
<dbReference type="Pfam" id="PF00535">
    <property type="entry name" value="Glycos_transf_2"/>
    <property type="match status" value="1"/>
</dbReference>
<evidence type="ECO:0000256" key="4">
    <source>
        <dbReference type="ARBA" id="ARBA00012583"/>
    </source>
</evidence>
<evidence type="ECO:0000256" key="12">
    <source>
        <dbReference type="ARBA" id="ARBA00045097"/>
    </source>
</evidence>
<organism evidence="14 15">
    <name type="scientific">Dokdonia pacifica</name>
    <dbReference type="NCBI Taxonomy" id="1627892"/>
    <lineage>
        <taxon>Bacteria</taxon>
        <taxon>Pseudomonadati</taxon>
        <taxon>Bacteroidota</taxon>
        <taxon>Flavobacteriia</taxon>
        <taxon>Flavobacteriales</taxon>
        <taxon>Flavobacteriaceae</taxon>
        <taxon>Dokdonia</taxon>
    </lineage>
</organism>
<dbReference type="GO" id="GO:0004581">
    <property type="term" value="F:dolichyl-phosphate beta-glucosyltransferase activity"/>
    <property type="evidence" value="ECO:0007669"/>
    <property type="project" value="UniProtKB-EC"/>
</dbReference>
<dbReference type="OrthoDB" id="952827at2"/>
<evidence type="ECO:0000313" key="14">
    <source>
        <dbReference type="EMBL" id="SNR42769.1"/>
    </source>
</evidence>
<name>A0A238WAN6_9FLAO</name>
<evidence type="ECO:0000256" key="2">
    <source>
        <dbReference type="ARBA" id="ARBA00004922"/>
    </source>
</evidence>